<accession>A0A6I7TWU6</accession>
<evidence type="ECO:0000313" key="3">
    <source>
        <dbReference type="Proteomes" id="UP000185604"/>
    </source>
</evidence>
<evidence type="ECO:0000313" key="1">
    <source>
        <dbReference type="EMBL" id="OLF90852.1"/>
    </source>
</evidence>
<reference evidence="2 4" key="2">
    <citation type="submission" date="2019-06" db="EMBL/GenBank/DDBJ databases">
        <title>Genome sequence analysis of &gt;100 Bacillus licheniformis strains suggests intrinsic resistance to this species.</title>
        <authorList>
            <person name="Wels M."/>
            <person name="Siezen R.J."/>
            <person name="Johansen E."/>
            <person name="Stuer-Lauridsen B."/>
            <person name="Bjerre K."/>
            <person name="Nielsen B.K.K."/>
        </authorList>
    </citation>
    <scope>NUCLEOTIDE SEQUENCE [LARGE SCALE GENOMIC DNA]</scope>
    <source>
        <strain evidence="2 4">BAC-15381</strain>
    </source>
</reference>
<proteinExistence type="predicted"/>
<reference evidence="1 3" key="1">
    <citation type="journal article" date="2016" name="Front. Microbiol.">
        <title>High-Level Heat Resistance of Spores of Bacillus amyloliquefaciens and Bacillus licheniformis Results from the Presence of a spoVA Operon in a Tn1546 Transposon.</title>
        <authorList>
            <person name="Berendsen E.M."/>
            <person name="Koning R.A."/>
            <person name="Boekhorst J."/>
            <person name="de Jong A."/>
            <person name="Kuipers O.P."/>
            <person name="Wells-Bennik M.H."/>
        </authorList>
    </citation>
    <scope>NUCLEOTIDE SEQUENCE [LARGE SCALE GENOMIC DNA]</scope>
    <source>
        <strain evidence="1 3">B4121</strain>
    </source>
</reference>
<dbReference type="EMBL" id="NILF01000016">
    <property type="protein sequence ID" value="TWL43290.1"/>
    <property type="molecule type" value="Genomic_DNA"/>
</dbReference>
<comment type="caution">
    <text evidence="1">The sequence shown here is derived from an EMBL/GenBank/DDBJ whole genome shotgun (WGS) entry which is preliminary data.</text>
</comment>
<dbReference type="AlphaFoldDB" id="A0A6I7TWU6"/>
<evidence type="ECO:0000313" key="2">
    <source>
        <dbReference type="EMBL" id="TWL43290.1"/>
    </source>
</evidence>
<evidence type="ECO:0000313" key="4">
    <source>
        <dbReference type="Proteomes" id="UP000429980"/>
    </source>
</evidence>
<keyword evidence="4" id="KW-1185">Reference proteome</keyword>
<gene>
    <name evidence="1" type="ORF">B4121_3065</name>
    <name evidence="2" type="ORF">CHCC15381_2146</name>
</gene>
<protein>
    <submittedName>
        <fullName evidence="1">Cold-shock DEAD-box protein A</fullName>
    </submittedName>
</protein>
<dbReference type="Proteomes" id="UP000429980">
    <property type="component" value="Unassembled WGS sequence"/>
</dbReference>
<dbReference type="Proteomes" id="UP000185604">
    <property type="component" value="Unassembled WGS sequence"/>
</dbReference>
<sequence length="39" mass="4722">MTDAKKNHIIHNQKADPFLRIRLFLKTKVFIRNIFSLRP</sequence>
<name>A0A6I7TWU6_9BACI</name>
<organism evidence="1 3">
    <name type="scientific">Bacillus paralicheniformis</name>
    <dbReference type="NCBI Taxonomy" id="1648923"/>
    <lineage>
        <taxon>Bacteria</taxon>
        <taxon>Bacillati</taxon>
        <taxon>Bacillota</taxon>
        <taxon>Bacilli</taxon>
        <taxon>Bacillales</taxon>
        <taxon>Bacillaceae</taxon>
        <taxon>Bacillus</taxon>
    </lineage>
</organism>
<dbReference type="EMBL" id="LKPO01000020">
    <property type="protein sequence ID" value="OLF90852.1"/>
    <property type="molecule type" value="Genomic_DNA"/>
</dbReference>